<sequence>MKLGKILVFALVLGFIFIYSQPSYAGQLEKGNSEEEIVGTTDLTSDTNTEISEVLTFDELVKEIANDQGISEIQAARQVISSRKSSNNLNRSISPYAATYRTVRTTFTVTSTYKPSLNFYCETSEGGSFRGIIQIVNVGMNRAHLGTGKSKQFAGTVFTKLEDPNRIYWIVNGDFYDNGTTTGGGSVNIGLGKFANVAFNISHASNHYKYIYLESYSYF</sequence>
<keyword evidence="2" id="KW-1185">Reference proteome</keyword>
<organism evidence="1 2">
    <name type="scientific">Caldifermentibacillus hisashii</name>
    <dbReference type="NCBI Taxonomy" id="996558"/>
    <lineage>
        <taxon>Bacteria</taxon>
        <taxon>Bacillati</taxon>
        <taxon>Bacillota</taxon>
        <taxon>Bacilli</taxon>
        <taxon>Bacillales</taxon>
        <taxon>Bacillaceae</taxon>
        <taxon>Caldifermentibacillus</taxon>
    </lineage>
</organism>
<protein>
    <submittedName>
        <fullName evidence="1">Uncharacterized protein</fullName>
    </submittedName>
</protein>
<name>A0ABU9JWF8_9BACI</name>
<reference evidence="1 2" key="1">
    <citation type="submission" date="2024-03" db="EMBL/GenBank/DDBJ databases">
        <title>Bacilli Hybrid Assemblies.</title>
        <authorList>
            <person name="Kovac J."/>
        </authorList>
    </citation>
    <scope>NUCLEOTIDE SEQUENCE [LARGE SCALE GENOMIC DNA]</scope>
    <source>
        <strain evidence="1 2">FSL M8-0022</strain>
    </source>
</reference>
<accession>A0ABU9JWF8</accession>
<evidence type="ECO:0000313" key="2">
    <source>
        <dbReference type="Proteomes" id="UP001459714"/>
    </source>
</evidence>
<dbReference type="Proteomes" id="UP001459714">
    <property type="component" value="Unassembled WGS sequence"/>
</dbReference>
<comment type="caution">
    <text evidence="1">The sequence shown here is derived from an EMBL/GenBank/DDBJ whole genome shotgun (WGS) entry which is preliminary data.</text>
</comment>
<dbReference type="EMBL" id="JBBYAK010000001">
    <property type="protein sequence ID" value="MEL3956749.1"/>
    <property type="molecule type" value="Genomic_DNA"/>
</dbReference>
<dbReference type="RefSeq" id="WP_041846003.1">
    <property type="nucleotide sequence ID" value="NZ_CP155465.1"/>
</dbReference>
<gene>
    <name evidence="1" type="ORF">NST17_06015</name>
</gene>
<proteinExistence type="predicted"/>
<evidence type="ECO:0000313" key="1">
    <source>
        <dbReference type="EMBL" id="MEL3956749.1"/>
    </source>
</evidence>